<dbReference type="AlphaFoldDB" id="A0A1M7Q995"/>
<evidence type="ECO:0000256" key="2">
    <source>
        <dbReference type="ARBA" id="ARBA00022705"/>
    </source>
</evidence>
<dbReference type="SMART" id="SM00481">
    <property type="entry name" value="POLIIIAc"/>
    <property type="match status" value="1"/>
</dbReference>
<feature type="domain" description="Helix-hairpin-helix DNA-binding motif class 1" evidence="3">
    <location>
        <begin position="63"/>
        <end position="82"/>
    </location>
</feature>
<dbReference type="Gene3D" id="1.10.150.20">
    <property type="entry name" value="5' to 3' exonuclease, C-terminal subdomain"/>
    <property type="match status" value="1"/>
</dbReference>
<dbReference type="SUPFAM" id="SSF89550">
    <property type="entry name" value="PHP domain-like"/>
    <property type="match status" value="1"/>
</dbReference>
<keyword evidence="1" id="KW-0237">DNA synthesis</keyword>
<protein>
    <submittedName>
        <fullName evidence="5">DNA polymerase (Family 10)</fullName>
    </submittedName>
</protein>
<reference evidence="5 6" key="1">
    <citation type="submission" date="2016-11" db="EMBL/GenBank/DDBJ databases">
        <authorList>
            <person name="Jaros S."/>
            <person name="Januszkiewicz K."/>
            <person name="Wedrychowicz H."/>
        </authorList>
    </citation>
    <scope>NUCLEOTIDE SEQUENCE [LARGE SCALE GENOMIC DNA]</scope>
    <source>
        <strain evidence="5 6">CGMCC 1.6102</strain>
    </source>
</reference>
<dbReference type="CDD" id="cd07436">
    <property type="entry name" value="PHP_PolX"/>
    <property type="match status" value="1"/>
</dbReference>
<keyword evidence="2" id="KW-0235">DNA replication</keyword>
<dbReference type="Gene3D" id="3.20.20.140">
    <property type="entry name" value="Metal-dependent hydrolases"/>
    <property type="match status" value="1"/>
</dbReference>
<dbReference type="Pfam" id="PF02811">
    <property type="entry name" value="PHP"/>
    <property type="match status" value="1"/>
</dbReference>
<dbReference type="InterPro" id="IPR047967">
    <property type="entry name" value="PolX_PHP"/>
</dbReference>
<dbReference type="InterPro" id="IPR016195">
    <property type="entry name" value="Pol/histidinol_Pase-like"/>
</dbReference>
<evidence type="ECO:0000259" key="3">
    <source>
        <dbReference type="SMART" id="SM00278"/>
    </source>
</evidence>
<dbReference type="InterPro" id="IPR003583">
    <property type="entry name" value="Hlx-hairpin-Hlx_DNA-bd_motif"/>
</dbReference>
<dbReference type="OrthoDB" id="9808747at2"/>
<evidence type="ECO:0000313" key="6">
    <source>
        <dbReference type="Proteomes" id="UP000184513"/>
    </source>
</evidence>
<dbReference type="GO" id="GO:0005829">
    <property type="term" value="C:cytosol"/>
    <property type="evidence" value="ECO:0007669"/>
    <property type="project" value="TreeGrafter"/>
</dbReference>
<dbReference type="STRING" id="388280.SAMN04488057_11576"/>
<dbReference type="GO" id="GO:0003677">
    <property type="term" value="F:DNA binding"/>
    <property type="evidence" value="ECO:0007669"/>
    <property type="project" value="InterPro"/>
</dbReference>
<dbReference type="SMART" id="SM00278">
    <property type="entry name" value="HhH1"/>
    <property type="match status" value="3"/>
</dbReference>
<dbReference type="FunFam" id="3.20.20.140:FF:000047">
    <property type="entry name" value="PHP domain-containing protein"/>
    <property type="match status" value="1"/>
</dbReference>
<feature type="domain" description="Helix-hairpin-helix DNA-binding motif class 1" evidence="3">
    <location>
        <begin position="103"/>
        <end position="122"/>
    </location>
</feature>
<name>A0A1M7Q995_9BACT</name>
<dbReference type="GO" id="GO:0071897">
    <property type="term" value="P:DNA biosynthetic process"/>
    <property type="evidence" value="ECO:0007669"/>
    <property type="project" value="UniProtKB-KW"/>
</dbReference>
<evidence type="ECO:0000313" key="5">
    <source>
        <dbReference type="EMBL" id="SHN27119.1"/>
    </source>
</evidence>
<evidence type="ECO:0000259" key="4">
    <source>
        <dbReference type="SMART" id="SM00481"/>
    </source>
</evidence>
<dbReference type="SUPFAM" id="SSF47802">
    <property type="entry name" value="DNA polymerase beta, N-terminal domain-like"/>
    <property type="match status" value="1"/>
</dbReference>
<dbReference type="GO" id="GO:0042578">
    <property type="term" value="F:phosphoric ester hydrolase activity"/>
    <property type="evidence" value="ECO:0007669"/>
    <property type="project" value="TreeGrafter"/>
</dbReference>
<dbReference type="Pfam" id="PF14716">
    <property type="entry name" value="HHH_8"/>
    <property type="match status" value="1"/>
</dbReference>
<dbReference type="GO" id="GO:0008270">
    <property type="term" value="F:zinc ion binding"/>
    <property type="evidence" value="ECO:0007669"/>
    <property type="project" value="TreeGrafter"/>
</dbReference>
<organism evidence="5 6">
    <name type="scientific">Cyclobacterium lianum</name>
    <dbReference type="NCBI Taxonomy" id="388280"/>
    <lineage>
        <taxon>Bacteria</taxon>
        <taxon>Pseudomonadati</taxon>
        <taxon>Bacteroidota</taxon>
        <taxon>Cytophagia</taxon>
        <taxon>Cytophagales</taxon>
        <taxon>Cyclobacteriaceae</taxon>
        <taxon>Cyclobacterium</taxon>
    </lineage>
</organism>
<dbReference type="InterPro" id="IPR003141">
    <property type="entry name" value="Pol/His_phosphatase_N"/>
</dbReference>
<sequence>MDICPLNTSTRPTLDNKEIVRVLKLTMQLMELHEENTFKIRGYQSAINSIEREGKPLSGLDQRQLQDFPGIGKSIAEAISTIQASGTHPPLEKLLRDTPEGILEIMELKGLGPKKIITLWKELDITSTHELMEACQSGQVAKIKGFGKKTQDSIIQALEYRASNKGKWLYADIADHGENLRRELAKILDADHIAAVGPFGRMAEIVENVSFLLKTDQARSTLEKVNRISGMRQEESLSSPFRWQGYWQEQDVPVIIHLASEANFLRQKLLKTSSPAHLMVPTADGTQLGQHFYQSDYFSEPEAYEKAGFPYIPTDLREGNGELEWMQSHSMEELLTYADLKGPLHNHSTYSDGRHTLKEMAQHCQSLGFEYLGIADHSKSAFYANGLDEDRIIQQHTEIDELNKTLAPFRIFKGIESDILMDGSLDYAPDVLASFDYIVASIHSGLSMDIQKATSRLIRAIQNPYTTILGHPTGRLLLRREGYPIDHRAVIDACAANKVVIEINANPWRLDLDWRWVRYAIEKGVSLSINPDAHEKNAVTDMKYGVIAGRKGGLTKAMTLNAKSSSELAAFFDSRKRKVQ</sequence>
<evidence type="ECO:0000256" key="1">
    <source>
        <dbReference type="ARBA" id="ARBA00022634"/>
    </source>
</evidence>
<accession>A0A1M7Q995</accession>
<dbReference type="InterPro" id="IPR010996">
    <property type="entry name" value="HHH_MUS81"/>
</dbReference>
<dbReference type="InterPro" id="IPR022311">
    <property type="entry name" value="PolX-like"/>
</dbReference>
<dbReference type="PANTHER" id="PTHR36928:SF1">
    <property type="entry name" value="PHOSPHATASE YCDX-RELATED"/>
    <property type="match status" value="1"/>
</dbReference>
<dbReference type="PIRSF" id="PIRSF005047">
    <property type="entry name" value="UCP005047_YshC"/>
    <property type="match status" value="1"/>
</dbReference>
<dbReference type="Pfam" id="PF14520">
    <property type="entry name" value="HHH_5"/>
    <property type="match status" value="1"/>
</dbReference>
<dbReference type="Gene3D" id="1.10.150.110">
    <property type="entry name" value="DNA polymerase beta, N-terminal domain-like"/>
    <property type="match status" value="1"/>
</dbReference>
<dbReference type="Proteomes" id="UP000184513">
    <property type="component" value="Unassembled WGS sequence"/>
</dbReference>
<dbReference type="EMBL" id="FRCY01000015">
    <property type="protein sequence ID" value="SHN27119.1"/>
    <property type="molecule type" value="Genomic_DNA"/>
</dbReference>
<feature type="domain" description="Helix-hairpin-helix DNA-binding motif class 1" evidence="3">
    <location>
        <begin position="138"/>
        <end position="157"/>
    </location>
</feature>
<dbReference type="InterPro" id="IPR050243">
    <property type="entry name" value="PHP_phosphatase"/>
</dbReference>
<dbReference type="InterPro" id="IPR004013">
    <property type="entry name" value="PHP_dom"/>
</dbReference>
<keyword evidence="6" id="KW-1185">Reference proteome</keyword>
<dbReference type="GO" id="GO:0006281">
    <property type="term" value="P:DNA repair"/>
    <property type="evidence" value="ECO:0007669"/>
    <property type="project" value="InterPro"/>
</dbReference>
<dbReference type="InterPro" id="IPR027421">
    <property type="entry name" value="DNA_pol_lamdba_lyase_dom_sf"/>
</dbReference>
<feature type="domain" description="Polymerase/histidinol phosphatase N-terminal" evidence="4">
    <location>
        <begin position="342"/>
        <end position="421"/>
    </location>
</feature>
<gene>
    <name evidence="5" type="ORF">SAMN04488057_11576</name>
</gene>
<dbReference type="PANTHER" id="PTHR36928">
    <property type="entry name" value="PHOSPHATASE YCDX-RELATED"/>
    <property type="match status" value="1"/>
</dbReference>
<proteinExistence type="predicted"/>